<accession>A0A367M3J3</accession>
<dbReference type="InterPro" id="IPR011701">
    <property type="entry name" value="MFS"/>
</dbReference>
<reference evidence="6 7" key="1">
    <citation type="submission" date="2018-07" db="EMBL/GenBank/DDBJ databases">
        <title>Mechanisms of high-level aminoglycoside resistance among Gram-negative pathogens in Brazil.</title>
        <authorList>
            <person name="Ballaben A.S."/>
            <person name="Darini A.L.C."/>
            <person name="Doi Y."/>
        </authorList>
    </citation>
    <scope>NUCLEOTIDE SEQUENCE [LARGE SCALE GENOMIC DNA]</scope>
    <source>
        <strain evidence="6 7">B2-305</strain>
    </source>
</reference>
<evidence type="ECO:0000313" key="6">
    <source>
        <dbReference type="EMBL" id="RCI71882.1"/>
    </source>
</evidence>
<evidence type="ECO:0000256" key="2">
    <source>
        <dbReference type="ARBA" id="ARBA00022989"/>
    </source>
</evidence>
<dbReference type="Proteomes" id="UP000253594">
    <property type="component" value="Unassembled WGS sequence"/>
</dbReference>
<keyword evidence="1 4" id="KW-0812">Transmembrane</keyword>
<dbReference type="SUPFAM" id="SSF103473">
    <property type="entry name" value="MFS general substrate transporter"/>
    <property type="match status" value="1"/>
</dbReference>
<comment type="caution">
    <text evidence="6">The sequence shown here is derived from an EMBL/GenBank/DDBJ whole genome shotgun (WGS) entry which is preliminary data.</text>
</comment>
<dbReference type="InterPro" id="IPR036259">
    <property type="entry name" value="MFS_trans_sf"/>
</dbReference>
<dbReference type="PANTHER" id="PTHR23527:SF1">
    <property type="entry name" value="BLL3282 PROTEIN"/>
    <property type="match status" value="1"/>
</dbReference>
<evidence type="ECO:0000256" key="4">
    <source>
        <dbReference type="SAM" id="Phobius"/>
    </source>
</evidence>
<dbReference type="Pfam" id="PF07690">
    <property type="entry name" value="MFS_1"/>
    <property type="match status" value="1"/>
</dbReference>
<evidence type="ECO:0000256" key="1">
    <source>
        <dbReference type="ARBA" id="ARBA00022692"/>
    </source>
</evidence>
<gene>
    <name evidence="6" type="ORF">DT376_26710</name>
</gene>
<dbReference type="PROSITE" id="PS50850">
    <property type="entry name" value="MFS"/>
    <property type="match status" value="1"/>
</dbReference>
<dbReference type="AlphaFoldDB" id="A0A367M3J3"/>
<dbReference type="GO" id="GO:0022857">
    <property type="term" value="F:transmembrane transporter activity"/>
    <property type="evidence" value="ECO:0007669"/>
    <property type="project" value="InterPro"/>
</dbReference>
<proteinExistence type="predicted"/>
<feature type="transmembrane region" description="Helical" evidence="4">
    <location>
        <begin position="15"/>
        <end position="41"/>
    </location>
</feature>
<sequence>MTAALAANPTQRYRWVILLIATFAQACACFFVQGIGAIAVFIQNDLQLSSLQIGLLVSAAQLVPIVGLLVAGELLDRYSERLVVGLGTLIVALA</sequence>
<evidence type="ECO:0000256" key="3">
    <source>
        <dbReference type="ARBA" id="ARBA00023136"/>
    </source>
</evidence>
<dbReference type="Gene3D" id="1.20.1250.20">
    <property type="entry name" value="MFS general substrate transporter like domains"/>
    <property type="match status" value="1"/>
</dbReference>
<keyword evidence="3 4" id="KW-0472">Membrane</keyword>
<dbReference type="PANTHER" id="PTHR23527">
    <property type="entry name" value="BLL3282 PROTEIN"/>
    <property type="match status" value="1"/>
</dbReference>
<dbReference type="EMBL" id="QORE01001185">
    <property type="protein sequence ID" value="RCI71882.1"/>
    <property type="molecule type" value="Genomic_DNA"/>
</dbReference>
<feature type="non-terminal residue" evidence="6">
    <location>
        <position position="94"/>
    </location>
</feature>
<evidence type="ECO:0000313" key="7">
    <source>
        <dbReference type="Proteomes" id="UP000253594"/>
    </source>
</evidence>
<feature type="transmembrane region" description="Helical" evidence="4">
    <location>
        <begin position="53"/>
        <end position="72"/>
    </location>
</feature>
<organism evidence="6 7">
    <name type="scientific">Pseudomonas aeruginosa</name>
    <dbReference type="NCBI Taxonomy" id="287"/>
    <lineage>
        <taxon>Bacteria</taxon>
        <taxon>Pseudomonadati</taxon>
        <taxon>Pseudomonadota</taxon>
        <taxon>Gammaproteobacteria</taxon>
        <taxon>Pseudomonadales</taxon>
        <taxon>Pseudomonadaceae</taxon>
        <taxon>Pseudomonas</taxon>
    </lineage>
</organism>
<dbReference type="InterPro" id="IPR020846">
    <property type="entry name" value="MFS_dom"/>
</dbReference>
<keyword evidence="2 4" id="KW-1133">Transmembrane helix</keyword>
<protein>
    <submittedName>
        <fullName evidence="6">MFS transporter</fullName>
    </submittedName>
</protein>
<name>A0A367M3J3_PSEAI</name>
<feature type="domain" description="Major facilitator superfamily (MFS) profile" evidence="5">
    <location>
        <begin position="14"/>
        <end position="94"/>
    </location>
</feature>
<evidence type="ECO:0000259" key="5">
    <source>
        <dbReference type="PROSITE" id="PS50850"/>
    </source>
</evidence>
<dbReference type="InterPro" id="IPR052952">
    <property type="entry name" value="MFS-Transporter"/>
</dbReference>